<keyword evidence="1" id="KW-0472">Membrane</keyword>
<feature type="transmembrane region" description="Helical" evidence="1">
    <location>
        <begin position="22"/>
        <end position="47"/>
    </location>
</feature>
<dbReference type="EMBL" id="KR029605">
    <property type="protein sequence ID" value="AKH48563.1"/>
    <property type="molecule type" value="Genomic_DNA"/>
</dbReference>
<protein>
    <submittedName>
        <fullName evidence="2">Uncharacterized protein</fullName>
    </submittedName>
</protein>
<name>A0A0F7LAH7_9VIRU</name>
<keyword evidence="1" id="KW-1133">Transmembrane helix</keyword>
<keyword evidence="1" id="KW-0812">Transmembrane</keyword>
<reference evidence="2" key="1">
    <citation type="journal article" date="2015" name="Front. Microbiol.">
        <title>Combining genomic sequencing methods to explore viral diversity and reveal potential virus-host interactions.</title>
        <authorList>
            <person name="Chow C.E."/>
            <person name="Winget D.M."/>
            <person name="White R.A.III."/>
            <person name="Hallam S.J."/>
            <person name="Suttle C.A."/>
        </authorList>
    </citation>
    <scope>NUCLEOTIDE SEQUENCE</scope>
    <source>
        <strain evidence="2">Oxic1_10</strain>
    </source>
</reference>
<sequence>MIKSISSCKSCNPPRVISRWKICLNFLAISLLKFELFGILIISFPILKLLL</sequence>
<reference evidence="2" key="2">
    <citation type="submission" date="2015-03" db="EMBL/GenBank/DDBJ databases">
        <authorList>
            <person name="Chow C.-E.T."/>
            <person name="Winget D.M."/>
            <person name="White R.A.III."/>
            <person name="Hallam S.J."/>
            <person name="Suttle C.A."/>
        </authorList>
    </citation>
    <scope>NUCLEOTIDE SEQUENCE</scope>
    <source>
        <strain evidence="2">Oxic1_10</strain>
    </source>
</reference>
<organism evidence="2">
    <name type="scientific">uncultured marine virus</name>
    <dbReference type="NCBI Taxonomy" id="186617"/>
    <lineage>
        <taxon>Viruses</taxon>
        <taxon>environmental samples</taxon>
    </lineage>
</organism>
<evidence type="ECO:0000313" key="2">
    <source>
        <dbReference type="EMBL" id="AKH48563.1"/>
    </source>
</evidence>
<evidence type="ECO:0000256" key="1">
    <source>
        <dbReference type="SAM" id="Phobius"/>
    </source>
</evidence>
<accession>A0A0F7LAH7</accession>
<proteinExistence type="predicted"/>